<proteinExistence type="predicted"/>
<dbReference type="OrthoDB" id="5244495at2759"/>
<name>A0A428QW53_9HYPO</name>
<feature type="region of interest" description="Disordered" evidence="1">
    <location>
        <begin position="303"/>
        <end position="351"/>
    </location>
</feature>
<feature type="compositionally biased region" description="Polar residues" evidence="1">
    <location>
        <begin position="324"/>
        <end position="351"/>
    </location>
</feature>
<feature type="region of interest" description="Disordered" evidence="1">
    <location>
        <begin position="232"/>
        <end position="273"/>
    </location>
</feature>
<feature type="compositionally biased region" description="Polar residues" evidence="1">
    <location>
        <begin position="303"/>
        <end position="316"/>
    </location>
</feature>
<accession>A0A428QW53</accession>
<dbReference type="Proteomes" id="UP000288168">
    <property type="component" value="Unassembled WGS sequence"/>
</dbReference>
<evidence type="ECO:0000256" key="1">
    <source>
        <dbReference type="SAM" id="MobiDB-lite"/>
    </source>
</evidence>
<sequence length="425" mass="46532">MGGKVWSTEEERVFWEVVVPVSPNAANPAKRILSWVECVDLMKREIGANARREYTHTMLYEHHYQNFKPGAKSPKANAFLEKHLRDIEWFKENKTSPPPTPAPAQAPTSDEALASLLNKLNNSQPKAKRGRKIALPASEEIEKYKKSLANPTIKPTIRANSSSFTPINQRLCFPEVTTDTTPARNTVANSFANPAACTFTSADIHYVAKLAVAAAAANSLANPLASNPGVGSGSLAFPSQRQLPQGVQRQFKTTQPTQTVRQPTTSQAPVTQASTEPNALLGRQTQSFGNGMQDVRRTQSFTGTGTANQARGSSSYAPFYQGYPATSQQTPARASYQTSTQAPRQSPAQSPFQIAAAVKEEGPIRLPSIREMFPFTFVGPEQEAFARRDADAMLQNRKRSTSAEDEQSPAPKRRPLPDHPTSRQN</sequence>
<feature type="compositionally biased region" description="Low complexity" evidence="1">
    <location>
        <begin position="253"/>
        <end position="267"/>
    </location>
</feature>
<keyword evidence="3" id="KW-1185">Reference proteome</keyword>
<dbReference type="AlphaFoldDB" id="A0A428QW53"/>
<organism evidence="2 3">
    <name type="scientific">Fusarium duplospermum</name>
    <dbReference type="NCBI Taxonomy" id="1325734"/>
    <lineage>
        <taxon>Eukaryota</taxon>
        <taxon>Fungi</taxon>
        <taxon>Dikarya</taxon>
        <taxon>Ascomycota</taxon>
        <taxon>Pezizomycotina</taxon>
        <taxon>Sordariomycetes</taxon>
        <taxon>Hypocreomycetidae</taxon>
        <taxon>Hypocreales</taxon>
        <taxon>Nectriaceae</taxon>
        <taxon>Fusarium</taxon>
        <taxon>Fusarium solani species complex</taxon>
    </lineage>
</organism>
<feature type="region of interest" description="Disordered" evidence="1">
    <location>
        <begin position="386"/>
        <end position="425"/>
    </location>
</feature>
<protein>
    <submittedName>
        <fullName evidence="2">Uncharacterized protein</fullName>
    </submittedName>
</protein>
<gene>
    <name evidence="2" type="ORF">CEP54_002267</name>
</gene>
<reference evidence="2 3" key="1">
    <citation type="submission" date="2017-06" db="EMBL/GenBank/DDBJ databases">
        <title>Comparative genomic analysis of Ambrosia Fusariam Clade fungi.</title>
        <authorList>
            <person name="Stajich J.E."/>
            <person name="Carrillo J."/>
            <person name="Kijimoto T."/>
            <person name="Eskalen A."/>
            <person name="O'Donnell K."/>
            <person name="Kasson M."/>
        </authorList>
    </citation>
    <scope>NUCLEOTIDE SEQUENCE [LARGE SCALE GENOMIC DNA]</scope>
    <source>
        <strain evidence="2 3">NRRL62584</strain>
    </source>
</reference>
<evidence type="ECO:0000313" key="2">
    <source>
        <dbReference type="EMBL" id="RSL69413.1"/>
    </source>
</evidence>
<dbReference type="EMBL" id="NKCI01000013">
    <property type="protein sequence ID" value="RSL69413.1"/>
    <property type="molecule type" value="Genomic_DNA"/>
</dbReference>
<feature type="compositionally biased region" description="Polar residues" evidence="1">
    <location>
        <begin position="237"/>
        <end position="252"/>
    </location>
</feature>
<feature type="compositionally biased region" description="Basic and acidic residues" evidence="1">
    <location>
        <begin position="415"/>
        <end position="425"/>
    </location>
</feature>
<dbReference type="STRING" id="1325734.A0A428QW53"/>
<comment type="caution">
    <text evidence="2">The sequence shown here is derived from an EMBL/GenBank/DDBJ whole genome shotgun (WGS) entry which is preliminary data.</text>
</comment>
<evidence type="ECO:0000313" key="3">
    <source>
        <dbReference type="Proteomes" id="UP000288168"/>
    </source>
</evidence>